<name>A0A6M3Z8C4_BACSU</name>
<accession>A0A6M3Z8C4</accession>
<reference evidence="1" key="1">
    <citation type="submission" date="2020-04" db="EMBL/GenBank/DDBJ databases">
        <title>Phage recombination drives evolution of spore-forming Bacilli.</title>
        <authorList>
            <person name="Dragos A."/>
            <person name="Kovacs A.T."/>
        </authorList>
    </citation>
    <scope>NUCLEOTIDE SEQUENCE</scope>
    <source>
        <strain evidence="1">168</strain>
    </source>
</reference>
<dbReference type="EMBL" id="CP052842">
    <property type="protein sequence ID" value="QJP87141.1"/>
    <property type="molecule type" value="Genomic_DNA"/>
</dbReference>
<dbReference type="KEGG" id="bsu:BSU06048"/>
<dbReference type="AlphaFoldDB" id="A0A6M3Z8C4"/>
<dbReference type="RefSeq" id="WP_010886427.1">
    <property type="nucleotide sequence ID" value="NC_000964.3"/>
</dbReference>
<gene>
    <name evidence="1" type="ORF">HIR78_03475</name>
</gene>
<sequence length="90" mass="10799">MKAWKVEPYEISKAMELIYKYLLLDKKDFSLEEFYKLTIYAIKWKLEQAQFPLYLESTKKSHQNVIPQPFKIKGNVLYKTVIKNSGDFEE</sequence>
<dbReference type="OrthoDB" id="9879004at2"/>
<evidence type="ECO:0000313" key="1">
    <source>
        <dbReference type="EMBL" id="QJP87141.1"/>
    </source>
</evidence>
<organism evidence="1">
    <name type="scientific">Bacillus subtilis (strain 168)</name>
    <dbReference type="NCBI Taxonomy" id="224308"/>
    <lineage>
        <taxon>Bacteria</taxon>
        <taxon>Bacillati</taxon>
        <taxon>Bacillota</taxon>
        <taxon>Bacilli</taxon>
        <taxon>Bacillales</taxon>
        <taxon>Bacillaceae</taxon>
        <taxon>Bacillus</taxon>
    </lineage>
</organism>
<protein>
    <submittedName>
        <fullName evidence="1">Uncharacterized protein</fullName>
    </submittedName>
</protein>
<proteinExistence type="predicted"/>